<keyword evidence="1" id="KW-0812">Transmembrane</keyword>
<evidence type="ECO:0000313" key="2">
    <source>
        <dbReference type="EMBL" id="KAJ8298259.1"/>
    </source>
</evidence>
<organism evidence="2 3">
    <name type="scientific">Tegillarca granosa</name>
    <name type="common">Malaysian cockle</name>
    <name type="synonym">Anadara granosa</name>
    <dbReference type="NCBI Taxonomy" id="220873"/>
    <lineage>
        <taxon>Eukaryota</taxon>
        <taxon>Metazoa</taxon>
        <taxon>Spiralia</taxon>
        <taxon>Lophotrochozoa</taxon>
        <taxon>Mollusca</taxon>
        <taxon>Bivalvia</taxon>
        <taxon>Autobranchia</taxon>
        <taxon>Pteriomorphia</taxon>
        <taxon>Arcoida</taxon>
        <taxon>Arcoidea</taxon>
        <taxon>Arcidae</taxon>
        <taxon>Tegillarca</taxon>
    </lineage>
</organism>
<protein>
    <submittedName>
        <fullName evidence="2">Uncharacterized protein</fullName>
    </submittedName>
</protein>
<reference evidence="2 3" key="1">
    <citation type="submission" date="2022-12" db="EMBL/GenBank/DDBJ databases">
        <title>Chromosome-level genome of Tegillarca granosa.</title>
        <authorList>
            <person name="Kim J."/>
        </authorList>
    </citation>
    <scope>NUCLEOTIDE SEQUENCE [LARGE SCALE GENOMIC DNA]</scope>
    <source>
        <strain evidence="2">Teg-2019</strain>
        <tissue evidence="2">Adductor muscle</tissue>
    </source>
</reference>
<keyword evidence="1" id="KW-1133">Transmembrane helix</keyword>
<feature type="transmembrane region" description="Helical" evidence="1">
    <location>
        <begin position="34"/>
        <end position="57"/>
    </location>
</feature>
<evidence type="ECO:0000313" key="3">
    <source>
        <dbReference type="Proteomes" id="UP001217089"/>
    </source>
</evidence>
<accession>A0ABQ9E2B0</accession>
<name>A0ABQ9E2B0_TEGGR</name>
<gene>
    <name evidence="2" type="ORF">KUTeg_024790</name>
</gene>
<sequence length="72" mass="8813">MCEKSKMKNKSDTHGTEQIVTNQRFRYFLYKIPVFSWFMPFFGLYVFALFIMPATYIHKLHLNSHDYYFDTK</sequence>
<proteinExistence type="predicted"/>
<keyword evidence="3" id="KW-1185">Reference proteome</keyword>
<comment type="caution">
    <text evidence="2">The sequence shown here is derived from an EMBL/GenBank/DDBJ whole genome shotgun (WGS) entry which is preliminary data.</text>
</comment>
<dbReference type="EMBL" id="JARBDR010000923">
    <property type="protein sequence ID" value="KAJ8298259.1"/>
    <property type="molecule type" value="Genomic_DNA"/>
</dbReference>
<dbReference type="Proteomes" id="UP001217089">
    <property type="component" value="Unassembled WGS sequence"/>
</dbReference>
<keyword evidence="1" id="KW-0472">Membrane</keyword>
<evidence type="ECO:0000256" key="1">
    <source>
        <dbReference type="SAM" id="Phobius"/>
    </source>
</evidence>